<feature type="signal peptide" evidence="1">
    <location>
        <begin position="1"/>
        <end position="18"/>
    </location>
</feature>
<sequence>MKSIYLILAMLLSSTALAHQGHIEDAAMLACTDKQVNDACEYQNQVADRYKGNCRLILEAMMCVRNQPIERSNSIFHQISEPLLSHQHQLETSKTIQ</sequence>
<dbReference type="Proteomes" id="UP000070299">
    <property type="component" value="Unassembled WGS sequence"/>
</dbReference>
<feature type="chain" id="PRO_5007469424" evidence="1">
    <location>
        <begin position="19"/>
        <end position="97"/>
    </location>
</feature>
<reference evidence="3" key="1">
    <citation type="submission" date="2016-02" db="EMBL/GenBank/DDBJ databases">
        <authorList>
            <person name="Schultz-Johansen M."/>
            <person name="Glaring M.A."/>
            <person name="Bech P.K."/>
            <person name="Stougaard P."/>
        </authorList>
    </citation>
    <scope>NUCLEOTIDE SEQUENCE [LARGE SCALE GENOMIC DNA]</scope>
    <source>
        <strain evidence="3">S66</strain>
    </source>
</reference>
<comment type="caution">
    <text evidence="2">The sequence shown here is derived from an EMBL/GenBank/DDBJ whole genome shotgun (WGS) entry which is preliminary data.</text>
</comment>
<evidence type="ECO:0000256" key="1">
    <source>
        <dbReference type="SAM" id="SignalP"/>
    </source>
</evidence>
<gene>
    <name evidence="2" type="ORF">AX660_09850</name>
</gene>
<dbReference type="RefSeq" id="WP_068374394.1">
    <property type="nucleotide sequence ID" value="NZ_LSNE01000003.1"/>
</dbReference>
<dbReference type="AlphaFoldDB" id="A0A136A4Y8"/>
<dbReference type="EMBL" id="LSNE01000003">
    <property type="protein sequence ID" value="KXI30276.1"/>
    <property type="molecule type" value="Genomic_DNA"/>
</dbReference>
<name>A0A136A4Y8_9ALTE</name>
<organism evidence="2 3">
    <name type="scientific">Paraglaciecola hydrolytica</name>
    <dbReference type="NCBI Taxonomy" id="1799789"/>
    <lineage>
        <taxon>Bacteria</taxon>
        <taxon>Pseudomonadati</taxon>
        <taxon>Pseudomonadota</taxon>
        <taxon>Gammaproteobacteria</taxon>
        <taxon>Alteromonadales</taxon>
        <taxon>Alteromonadaceae</taxon>
        <taxon>Paraglaciecola</taxon>
    </lineage>
</organism>
<keyword evidence="1" id="KW-0732">Signal</keyword>
<evidence type="ECO:0000313" key="2">
    <source>
        <dbReference type="EMBL" id="KXI30276.1"/>
    </source>
</evidence>
<dbReference type="OrthoDB" id="6388243at2"/>
<dbReference type="STRING" id="1799789.AX660_09850"/>
<proteinExistence type="predicted"/>
<evidence type="ECO:0000313" key="3">
    <source>
        <dbReference type="Proteomes" id="UP000070299"/>
    </source>
</evidence>
<accession>A0A136A4Y8</accession>
<keyword evidence="3" id="KW-1185">Reference proteome</keyword>
<protein>
    <submittedName>
        <fullName evidence="2">Uncharacterized protein</fullName>
    </submittedName>
</protein>